<dbReference type="InterPro" id="IPR051396">
    <property type="entry name" value="Bact_Antivir_Def_Nuclease"/>
</dbReference>
<organism evidence="3 4">
    <name type="scientific">Alsobacter soli</name>
    <dbReference type="NCBI Taxonomy" id="2109933"/>
    <lineage>
        <taxon>Bacteria</taxon>
        <taxon>Pseudomonadati</taxon>
        <taxon>Pseudomonadota</taxon>
        <taxon>Alphaproteobacteria</taxon>
        <taxon>Hyphomicrobiales</taxon>
        <taxon>Alsobacteraceae</taxon>
        <taxon>Alsobacter</taxon>
    </lineage>
</organism>
<dbReference type="InterPro" id="IPR041685">
    <property type="entry name" value="AAA_GajA/Old/RecF-like"/>
</dbReference>
<evidence type="ECO:0000313" key="4">
    <source>
        <dbReference type="Proteomes" id="UP000239772"/>
    </source>
</evidence>
<proteinExistence type="predicted"/>
<dbReference type="Pfam" id="PF13175">
    <property type="entry name" value="AAA_15"/>
    <property type="match status" value="1"/>
</dbReference>
<evidence type="ECO:0000313" key="3">
    <source>
        <dbReference type="EMBL" id="PSC02992.1"/>
    </source>
</evidence>
<feature type="coiled-coil region" evidence="1">
    <location>
        <begin position="116"/>
        <end position="143"/>
    </location>
</feature>
<keyword evidence="4" id="KW-1185">Reference proteome</keyword>
<keyword evidence="1" id="KW-0175">Coiled coil</keyword>
<dbReference type="Proteomes" id="UP000239772">
    <property type="component" value="Unassembled WGS sequence"/>
</dbReference>
<dbReference type="EMBL" id="PVZS01000033">
    <property type="protein sequence ID" value="PSC02992.1"/>
    <property type="molecule type" value="Genomic_DNA"/>
</dbReference>
<gene>
    <name evidence="3" type="ORF">SLNSH_21000</name>
</gene>
<dbReference type="RefSeq" id="WP_106339654.1">
    <property type="nucleotide sequence ID" value="NZ_PVZS01000033.1"/>
</dbReference>
<dbReference type="OrthoDB" id="9789856at2"/>
<reference evidence="4" key="1">
    <citation type="submission" date="2018-03" db="EMBL/GenBank/DDBJ databases">
        <authorList>
            <person name="Sun L."/>
            <person name="Liu H."/>
            <person name="Chen W."/>
            <person name="Huang K."/>
            <person name="Liu W."/>
            <person name="Gao X."/>
        </authorList>
    </citation>
    <scope>NUCLEOTIDE SEQUENCE [LARGE SCALE GENOMIC DNA]</scope>
    <source>
        <strain evidence="4">SH9</strain>
    </source>
</reference>
<dbReference type="Gene3D" id="3.40.50.300">
    <property type="entry name" value="P-loop containing nucleotide triphosphate hydrolases"/>
    <property type="match status" value="1"/>
</dbReference>
<feature type="domain" description="Endonuclease GajA/Old nuclease/RecF-like AAA" evidence="2">
    <location>
        <begin position="253"/>
        <end position="343"/>
    </location>
</feature>
<protein>
    <recommendedName>
        <fullName evidence="2">Endonuclease GajA/Old nuclease/RecF-like AAA domain-containing protein</fullName>
    </recommendedName>
</protein>
<dbReference type="InterPro" id="IPR027417">
    <property type="entry name" value="P-loop_NTPase"/>
</dbReference>
<sequence length="430" mass="49143">MSRLVIDHFSCIEEGSVDIKKMTFLIGPQASGKSVISKLIYFFNDILDEQFSALEEDMTYRQFHRRLIENFKKAFPSAAWGNNAFQIEYHLGPYLFILKRGRVRKNSSGTMTLSISDNFQDNYERYLNEIRTLKLRTAEKNDESFTSREWEIFYDVRRKAVQAMRHELGNDYYSSQLFIPAGRSFFTSMGKAVVAFEQGGYLDPATAQFGRYFTTMRDMLLGRGFVYRSRPPNKERIAHRTALAAKLFGGTIKSERNEAYVEAEDGRKIAFSILSSGQQELLPLWLALNEFMNDESDNVFLYIEEPEAHLFPSAQSVLAEYLATLVNFGSHRGMFITTHSPYILAKINNLLRAGDLGRAQRRKYSAQVDKVIPRNAWLNSGQFAAYAIEQKTVVSVLGDDGLVDGDYLDRVSSDISEEFSDLLMIEAQNV</sequence>
<dbReference type="PANTHER" id="PTHR43581">
    <property type="entry name" value="ATP/GTP PHOSPHATASE"/>
    <property type="match status" value="1"/>
</dbReference>
<dbReference type="SUPFAM" id="SSF52540">
    <property type="entry name" value="P-loop containing nucleoside triphosphate hydrolases"/>
    <property type="match status" value="1"/>
</dbReference>
<accession>A0A2T1HMY2</accession>
<name>A0A2T1HMY2_9HYPH</name>
<evidence type="ECO:0000256" key="1">
    <source>
        <dbReference type="SAM" id="Coils"/>
    </source>
</evidence>
<dbReference type="PANTHER" id="PTHR43581:SF2">
    <property type="entry name" value="EXCINUCLEASE ATPASE SUBUNIT"/>
    <property type="match status" value="1"/>
</dbReference>
<comment type="caution">
    <text evidence="3">The sequence shown here is derived from an EMBL/GenBank/DDBJ whole genome shotgun (WGS) entry which is preliminary data.</text>
</comment>
<dbReference type="AlphaFoldDB" id="A0A2T1HMY2"/>
<evidence type="ECO:0000259" key="2">
    <source>
        <dbReference type="Pfam" id="PF13175"/>
    </source>
</evidence>